<evidence type="ECO:0000313" key="1">
    <source>
        <dbReference type="EMBL" id="GAA96201.1"/>
    </source>
</evidence>
<proteinExistence type="predicted"/>
<dbReference type="RefSeq" id="XP_014570821.1">
    <property type="nucleotide sequence ID" value="XM_014715335.1"/>
</dbReference>
<comment type="caution">
    <text evidence="1">The sequence shown here is derived from an EMBL/GenBank/DDBJ whole genome shotgun (WGS) entry which is preliminary data.</text>
</comment>
<name>G7E041_MIXOS</name>
<reference evidence="1 2" key="2">
    <citation type="journal article" date="2012" name="Open Biol.">
        <title>Characteristics of nucleosomes and linker DNA regions on the genome of the basidiomycete Mixia osmundae revealed by mono- and dinucleosome mapping.</title>
        <authorList>
            <person name="Nishida H."/>
            <person name="Kondo S."/>
            <person name="Matsumoto T."/>
            <person name="Suzuki Y."/>
            <person name="Yoshikawa H."/>
            <person name="Taylor T.D."/>
            <person name="Sugiyama J."/>
        </authorList>
    </citation>
    <scope>NUCLEOTIDE SEQUENCE [LARGE SCALE GENOMIC DNA]</scope>
    <source>
        <strain evidence="2">CBS 9802 / IAM 14324 / JCM 22182 / KY 12970</strain>
    </source>
</reference>
<accession>G7E041</accession>
<dbReference type="AlphaFoldDB" id="G7E041"/>
<keyword evidence="2" id="KW-1185">Reference proteome</keyword>
<gene>
    <name evidence="1" type="primary">Mo02865</name>
    <name evidence="1" type="ORF">E5Q_02865</name>
</gene>
<dbReference type="Proteomes" id="UP000009131">
    <property type="component" value="Unassembled WGS sequence"/>
</dbReference>
<sequence length="172" mass="18582">MGSYTLFDDIVHAQLELPIDSNGITESPRAETPVHSHGTSMFTIQMMAKPGEELLSAFLPCRYCRMYDHRRPECANAPACDICGETGRATHVFLPAATCGNVAPEVGEACHIKAAEQRQQRQPGGVTRCMSMYCGLLSAKKHLLDTGTAPDHSTVTGETSPYWLAARASAAN</sequence>
<evidence type="ECO:0000313" key="2">
    <source>
        <dbReference type="Proteomes" id="UP000009131"/>
    </source>
</evidence>
<protein>
    <submittedName>
        <fullName evidence="1">Uncharacterized protein</fullName>
    </submittedName>
</protein>
<organism evidence="1 2">
    <name type="scientific">Mixia osmundae (strain CBS 9802 / IAM 14324 / JCM 22182 / KY 12970)</name>
    <dbReference type="NCBI Taxonomy" id="764103"/>
    <lineage>
        <taxon>Eukaryota</taxon>
        <taxon>Fungi</taxon>
        <taxon>Dikarya</taxon>
        <taxon>Basidiomycota</taxon>
        <taxon>Pucciniomycotina</taxon>
        <taxon>Mixiomycetes</taxon>
        <taxon>Mixiales</taxon>
        <taxon>Mixiaceae</taxon>
        <taxon>Mixia</taxon>
    </lineage>
</organism>
<dbReference type="HOGENOM" id="CLU_1555644_0_0_1"/>
<dbReference type="InParanoid" id="G7E041"/>
<reference evidence="1 2" key="1">
    <citation type="journal article" date="2011" name="J. Gen. Appl. Microbiol.">
        <title>Draft genome sequencing of the enigmatic basidiomycete Mixia osmundae.</title>
        <authorList>
            <person name="Nishida H."/>
            <person name="Nagatsuka Y."/>
            <person name="Sugiyama J."/>
        </authorList>
    </citation>
    <scope>NUCLEOTIDE SEQUENCE [LARGE SCALE GENOMIC DNA]</scope>
    <source>
        <strain evidence="2">CBS 9802 / IAM 14324 / JCM 22182 / KY 12970</strain>
    </source>
</reference>
<dbReference type="EMBL" id="BABT02000076">
    <property type="protein sequence ID" value="GAA96201.1"/>
    <property type="molecule type" value="Genomic_DNA"/>
</dbReference>